<evidence type="ECO:0000313" key="4">
    <source>
        <dbReference type="EMBL" id="CAL6085373.1"/>
    </source>
</evidence>
<dbReference type="AlphaFoldDB" id="A0AA86UYA1"/>
<dbReference type="InterPro" id="IPR050836">
    <property type="entry name" value="SDS22/Internalin_LRR"/>
</dbReference>
<keyword evidence="5" id="KW-1185">Reference proteome</keyword>
<dbReference type="Gene3D" id="3.80.10.10">
    <property type="entry name" value="Ribonuclease Inhibitor"/>
    <property type="match status" value="2"/>
</dbReference>
<dbReference type="Pfam" id="PF00560">
    <property type="entry name" value="LRR_1"/>
    <property type="match status" value="1"/>
</dbReference>
<dbReference type="InterPro" id="IPR001611">
    <property type="entry name" value="Leu-rich_rpt"/>
</dbReference>
<dbReference type="SUPFAM" id="SSF52047">
    <property type="entry name" value="RNI-like"/>
    <property type="match status" value="1"/>
</dbReference>
<evidence type="ECO:0000313" key="5">
    <source>
        <dbReference type="Proteomes" id="UP001642409"/>
    </source>
</evidence>
<dbReference type="PANTHER" id="PTHR46652">
    <property type="entry name" value="LEUCINE-RICH REPEAT AND IQ DOMAIN-CONTAINING PROTEIN 1-RELATED"/>
    <property type="match status" value="1"/>
</dbReference>
<keyword evidence="2" id="KW-0677">Repeat</keyword>
<comment type="caution">
    <text evidence="3">The sequence shown here is derived from an EMBL/GenBank/DDBJ whole genome shotgun (WGS) entry which is preliminary data.</text>
</comment>
<dbReference type="Pfam" id="PF13855">
    <property type="entry name" value="LRR_8"/>
    <property type="match status" value="1"/>
</dbReference>
<dbReference type="EMBL" id="CATOUU010001115">
    <property type="protein sequence ID" value="CAI9972834.1"/>
    <property type="molecule type" value="Genomic_DNA"/>
</dbReference>
<reference evidence="4 5" key="2">
    <citation type="submission" date="2024-07" db="EMBL/GenBank/DDBJ databases">
        <authorList>
            <person name="Akdeniz Z."/>
        </authorList>
    </citation>
    <scope>NUCLEOTIDE SEQUENCE [LARGE SCALE GENOMIC DNA]</scope>
</reference>
<reference evidence="3" key="1">
    <citation type="submission" date="2023-06" db="EMBL/GenBank/DDBJ databases">
        <authorList>
            <person name="Kurt Z."/>
        </authorList>
    </citation>
    <scope>NUCLEOTIDE SEQUENCE</scope>
</reference>
<name>A0AA86UYA1_9EUKA</name>
<dbReference type="InterPro" id="IPR032675">
    <property type="entry name" value="LRR_dom_sf"/>
</dbReference>
<evidence type="ECO:0000256" key="1">
    <source>
        <dbReference type="ARBA" id="ARBA00022614"/>
    </source>
</evidence>
<dbReference type="Proteomes" id="UP001642409">
    <property type="component" value="Unassembled WGS sequence"/>
</dbReference>
<proteinExistence type="predicted"/>
<dbReference type="PROSITE" id="PS51450">
    <property type="entry name" value="LRR"/>
    <property type="match status" value="2"/>
</dbReference>
<gene>
    <name evidence="3" type="ORF">HINF_LOCUS60479</name>
    <name evidence="4" type="ORF">HINF_LOCUS62652</name>
</gene>
<dbReference type="EMBL" id="CAXDID020000385">
    <property type="protein sequence ID" value="CAL6085373.1"/>
    <property type="molecule type" value="Genomic_DNA"/>
</dbReference>
<keyword evidence="1" id="KW-0433">Leucine-rich repeat</keyword>
<organism evidence="3">
    <name type="scientific">Hexamita inflata</name>
    <dbReference type="NCBI Taxonomy" id="28002"/>
    <lineage>
        <taxon>Eukaryota</taxon>
        <taxon>Metamonada</taxon>
        <taxon>Diplomonadida</taxon>
        <taxon>Hexamitidae</taxon>
        <taxon>Hexamitinae</taxon>
        <taxon>Hexamita</taxon>
    </lineage>
</organism>
<evidence type="ECO:0000313" key="3">
    <source>
        <dbReference type="EMBL" id="CAI9972834.1"/>
    </source>
</evidence>
<dbReference type="SUPFAM" id="SSF52058">
    <property type="entry name" value="L domain-like"/>
    <property type="match status" value="1"/>
</dbReference>
<sequence>MEYDDKMIHKYKENIQDGDLSIGELERGDSEITNLRFLEQFNIQTLTLFISNQLSVKFRNYMIKELSIWNLDKYQKLINVLQVDDLELENLEVLKLEDNNLENNQLYNLVKFKKLHSLNVSKNKVDLTHIHCVTSITELSMGGCGLKNIDQLQSLINLEDLDLSSNILENQQLKNLFTFNKLHSLNVSKNKVDLTHIHKVTSLTKLTMQTCYLSNIDQITSLVNLEKLVLSFNQNVLFKHNNITESVKKCGLNNIDQISSLANLKDLDLSGNNIDISPLYQVNSLTKLSIVSCGLKNIDQVAPLTNLEVLYISCNHLQTIDSIRQLVNIKELDISWNSNINISPLKDVVSLIKLSVHGCELTQLSALKHLVNLQFLDISCNYNIIITELQHLTNLTVLNTVVGPRNAFLNQEEE</sequence>
<dbReference type="SMART" id="SM00365">
    <property type="entry name" value="LRR_SD22"/>
    <property type="match status" value="3"/>
</dbReference>
<accession>A0AA86UYA1</accession>
<evidence type="ECO:0000256" key="2">
    <source>
        <dbReference type="ARBA" id="ARBA00022737"/>
    </source>
</evidence>
<protein>
    <submittedName>
        <fullName evidence="3">Leucine-rich repeat domain-containing protein</fullName>
    </submittedName>
    <submittedName>
        <fullName evidence="4">Leucine-rich_repeat domain-containing protein</fullName>
    </submittedName>
</protein>
<dbReference type="PANTHER" id="PTHR46652:SF3">
    <property type="entry name" value="LEUCINE-RICH REPEAT-CONTAINING PROTEIN 9"/>
    <property type="match status" value="1"/>
</dbReference>